<evidence type="ECO:0008006" key="5">
    <source>
        <dbReference type="Google" id="ProtNLM"/>
    </source>
</evidence>
<keyword evidence="2" id="KW-0812">Transmembrane</keyword>
<gene>
    <name evidence="3" type="ORF">NITHO_200009</name>
</gene>
<protein>
    <recommendedName>
        <fullName evidence="5">DUF3618 domain-containing protein</fullName>
    </recommendedName>
</protein>
<reference evidence="3 4" key="1">
    <citation type="journal article" date="2012" name="ISME J.">
        <title>Nitrification expanded: discovery, physiology and genomics of a nitrite-oxidizing bacterium from the phylum Chloroflexi.</title>
        <authorList>
            <person name="Sorokin D.Y."/>
            <person name="Lucker S."/>
            <person name="Vejmelkova D."/>
            <person name="Kostrikina N.A."/>
            <person name="Kleerebezem R."/>
            <person name="Rijpstra W.I."/>
            <person name="Damste J.S."/>
            <person name="Le Paslier D."/>
            <person name="Muyzer G."/>
            <person name="Wagner M."/>
            <person name="van Loosdrecht M.C."/>
            <person name="Daims H."/>
        </authorList>
    </citation>
    <scope>NUCLEOTIDE SEQUENCE [LARGE SCALE GENOMIC DNA]</scope>
    <source>
        <strain evidence="4">none</strain>
    </source>
</reference>
<keyword evidence="2" id="KW-0472">Membrane</keyword>
<proteinExistence type="predicted"/>
<feature type="transmembrane region" description="Helical" evidence="2">
    <location>
        <begin position="112"/>
        <end position="128"/>
    </location>
</feature>
<feature type="region of interest" description="Disordered" evidence="1">
    <location>
        <begin position="1"/>
        <end position="35"/>
    </location>
</feature>
<organism evidence="3 4">
    <name type="scientific">Nitrolancea hollandica Lb</name>
    <dbReference type="NCBI Taxonomy" id="1129897"/>
    <lineage>
        <taxon>Bacteria</taxon>
        <taxon>Pseudomonadati</taxon>
        <taxon>Thermomicrobiota</taxon>
        <taxon>Thermomicrobia</taxon>
        <taxon>Sphaerobacterales</taxon>
        <taxon>Sphaerobacterineae</taxon>
        <taxon>Sphaerobacteraceae</taxon>
        <taxon>Nitrolancea</taxon>
    </lineage>
</organism>
<dbReference type="AlphaFoldDB" id="I4EES8"/>
<accession>I4EES8</accession>
<evidence type="ECO:0000256" key="1">
    <source>
        <dbReference type="SAM" id="MobiDB-lite"/>
    </source>
</evidence>
<evidence type="ECO:0000313" key="3">
    <source>
        <dbReference type="EMBL" id="CCF83190.1"/>
    </source>
</evidence>
<dbReference type="Pfam" id="PF12277">
    <property type="entry name" value="DUF3618"/>
    <property type="match status" value="1"/>
</dbReference>
<evidence type="ECO:0000313" key="4">
    <source>
        <dbReference type="Proteomes" id="UP000004221"/>
    </source>
</evidence>
<dbReference type="Proteomes" id="UP000004221">
    <property type="component" value="Unassembled WGS sequence"/>
</dbReference>
<evidence type="ECO:0000256" key="2">
    <source>
        <dbReference type="SAM" id="Phobius"/>
    </source>
</evidence>
<dbReference type="InterPro" id="IPR022062">
    <property type="entry name" value="DUF3618"/>
</dbReference>
<keyword evidence="2" id="KW-1133">Transmembrane helix</keyword>
<dbReference type="RefSeq" id="WP_008476089.1">
    <property type="nucleotide sequence ID" value="NZ_CAGS01000113.1"/>
</dbReference>
<name>I4EES8_9BACT</name>
<sequence>MAERADMMQPEDLSAARGAEMSPAAGDAAESPEALRRAIAQTRADIGRTVQEIKERVNRQHLMEQADQLRDQAVEAAREATVGRADEVVSKAGETVRGAASRAIKAIRAHPIPALLAVALLGFVAYQIRSR</sequence>
<keyword evidence="4" id="KW-1185">Reference proteome</keyword>
<dbReference type="EMBL" id="CAGS01000113">
    <property type="protein sequence ID" value="CCF83190.1"/>
    <property type="molecule type" value="Genomic_DNA"/>
</dbReference>
<comment type="caution">
    <text evidence="3">The sequence shown here is derived from an EMBL/GenBank/DDBJ whole genome shotgun (WGS) entry which is preliminary data.</text>
</comment>